<dbReference type="GO" id="GO:0007165">
    <property type="term" value="P:signal transduction"/>
    <property type="evidence" value="ECO:0007669"/>
    <property type="project" value="UniProtKB-KW"/>
</dbReference>
<dbReference type="GO" id="GO:0016020">
    <property type="term" value="C:membrane"/>
    <property type="evidence" value="ECO:0007669"/>
    <property type="project" value="InterPro"/>
</dbReference>
<organism evidence="4 5">
    <name type="scientific">Caldicellulosiruptor hydrothermalis (strain DSM 18901 / VKM B-2411 / 108)</name>
    <dbReference type="NCBI Taxonomy" id="632292"/>
    <lineage>
        <taxon>Bacteria</taxon>
        <taxon>Bacillati</taxon>
        <taxon>Bacillota</taxon>
        <taxon>Bacillota incertae sedis</taxon>
        <taxon>Caldicellulosiruptorales</taxon>
        <taxon>Caldicellulosiruptoraceae</taxon>
        <taxon>Caldicellulosiruptor</taxon>
    </lineage>
</organism>
<dbReference type="Pfam" id="PF22673">
    <property type="entry name" value="MCP-like_PDC_1"/>
    <property type="match status" value="1"/>
</dbReference>
<dbReference type="InterPro" id="IPR029151">
    <property type="entry name" value="Sensor-like_sf"/>
</dbReference>
<dbReference type="SUPFAM" id="SSF58104">
    <property type="entry name" value="Methyl-accepting chemotaxis protein (MCP) signaling domain"/>
    <property type="match status" value="1"/>
</dbReference>
<dbReference type="PROSITE" id="PS50111">
    <property type="entry name" value="CHEMOTAXIS_TRANSDUC_2"/>
    <property type="match status" value="1"/>
</dbReference>
<protein>
    <submittedName>
        <fullName evidence="4">Methyl-accepting chemotaxis sensory transducer with Cache sensor</fullName>
    </submittedName>
</protein>
<evidence type="ECO:0000259" key="3">
    <source>
        <dbReference type="PROSITE" id="PS50111"/>
    </source>
</evidence>
<dbReference type="SUPFAM" id="SSF103190">
    <property type="entry name" value="Sensory domain-like"/>
    <property type="match status" value="1"/>
</dbReference>
<feature type="domain" description="Methyl-accepting transducer" evidence="3">
    <location>
        <begin position="78"/>
        <end position="327"/>
    </location>
</feature>
<evidence type="ECO:0000256" key="2">
    <source>
        <dbReference type="PROSITE-ProRule" id="PRU00284"/>
    </source>
</evidence>
<dbReference type="Proteomes" id="UP000006890">
    <property type="component" value="Chromosome"/>
</dbReference>
<dbReference type="InterPro" id="IPR004089">
    <property type="entry name" value="MCPsignal_dom"/>
</dbReference>
<dbReference type="KEGG" id="chd:Calhy_0449"/>
<dbReference type="Pfam" id="PF00015">
    <property type="entry name" value="MCPsignal"/>
    <property type="match status" value="1"/>
</dbReference>
<dbReference type="SMART" id="SM00283">
    <property type="entry name" value="MA"/>
    <property type="match status" value="1"/>
</dbReference>
<gene>
    <name evidence="4" type="ordered locus">Calhy_0449</name>
</gene>
<keyword evidence="1 2" id="KW-0807">Transducer</keyword>
<dbReference type="Gene3D" id="3.30.450.20">
    <property type="entry name" value="PAS domain"/>
    <property type="match status" value="1"/>
</dbReference>
<dbReference type="Gene3D" id="1.10.287.950">
    <property type="entry name" value="Methyl-accepting chemotaxis protein"/>
    <property type="match status" value="1"/>
</dbReference>
<dbReference type="EMBL" id="CP002219">
    <property type="protein sequence ID" value="ADQ06196.1"/>
    <property type="molecule type" value="Genomic_DNA"/>
</dbReference>
<dbReference type="STRING" id="632292.Calhy_0449"/>
<dbReference type="HOGENOM" id="CLU_000445_107_18_9"/>
<name>E4QC22_CALH1</name>
<dbReference type="AlphaFoldDB" id="E4QC22"/>
<dbReference type="RefSeq" id="WP_013402405.1">
    <property type="nucleotide sequence ID" value="NC_014652.1"/>
</dbReference>
<reference key="1">
    <citation type="submission" date="2010-09" db="EMBL/GenBank/DDBJ databases">
        <title>Complete sequence of Caldicellulosiruptor hydrothermalis 108.</title>
        <authorList>
            <consortium name="US DOE Joint Genome Institute"/>
            <person name="Lucas S."/>
            <person name="Copeland A."/>
            <person name="Lapidus A."/>
            <person name="Cheng J.-F."/>
            <person name="Bruce D."/>
            <person name="Goodwin L."/>
            <person name="Pitluck S."/>
            <person name="Davenport K."/>
            <person name="Detter J.C."/>
            <person name="Han C."/>
            <person name="Tapia R."/>
            <person name="Land M."/>
            <person name="Hauser L."/>
            <person name="Chang Y.-J."/>
            <person name="Jeffries C."/>
            <person name="Kyrpides N."/>
            <person name="Ivanova N."/>
            <person name="Mikhailova N."/>
            <person name="Blumer-Schuette S.E."/>
            <person name="Kelly R.M."/>
            <person name="Woyke T."/>
        </authorList>
    </citation>
    <scope>NUCLEOTIDE SEQUENCE</scope>
    <source>
        <strain>108</strain>
    </source>
</reference>
<keyword evidence="5" id="KW-1185">Reference proteome</keyword>
<reference evidence="4 5" key="2">
    <citation type="journal article" date="2011" name="J. Bacteriol.">
        <title>Complete genome sequences for the anaerobic, extremely thermophilic plant biomass-degrading bacteria Caldicellulosiruptor hydrothermalis, Caldicellulosiruptor kristjanssonii, Caldicellulosiruptor kronotskyensis, Caldicellulosiruptor owensenis, and Caldicellulosiruptor lactoaceticus.</title>
        <authorList>
            <person name="Blumer-Schuette S.E."/>
            <person name="Ozdemir I."/>
            <person name="Mistry D."/>
            <person name="Lucas S."/>
            <person name="Lapidus A."/>
            <person name="Cheng J.F."/>
            <person name="Goodwin L.A."/>
            <person name="Pitluck S."/>
            <person name="Land M.L."/>
            <person name="Hauser L.J."/>
            <person name="Woyke T."/>
            <person name="Mikhailova N."/>
            <person name="Pati A."/>
            <person name="Kyrpides N.C."/>
            <person name="Ivanova N."/>
            <person name="Detter J.C."/>
            <person name="Walston-Davenport K."/>
            <person name="Han S."/>
            <person name="Adams M.W."/>
            <person name="Kelly R.M."/>
        </authorList>
    </citation>
    <scope>NUCLEOTIDE SEQUENCE [LARGE SCALE GENOMIC DNA]</scope>
    <source>
        <strain evidence="5">DSM 18901 / VKM B-2411 / 108</strain>
    </source>
</reference>
<dbReference type="CDD" id="cd18773">
    <property type="entry name" value="PDC1_HK_sensor"/>
    <property type="match status" value="1"/>
</dbReference>
<evidence type="ECO:0000313" key="5">
    <source>
        <dbReference type="Proteomes" id="UP000006890"/>
    </source>
</evidence>
<dbReference type="OrthoDB" id="9816519at2"/>
<accession>E4QC22</accession>
<dbReference type="PANTHER" id="PTHR32089">
    <property type="entry name" value="METHYL-ACCEPTING CHEMOTAXIS PROTEIN MCPB"/>
    <property type="match status" value="1"/>
</dbReference>
<evidence type="ECO:0000256" key="1">
    <source>
        <dbReference type="ARBA" id="ARBA00023224"/>
    </source>
</evidence>
<dbReference type="eggNOG" id="COG0840">
    <property type="taxonomic scope" value="Bacteria"/>
</dbReference>
<sequence>MQVVLTILGAFALSVVFSVLILKIFVDKTLSILHGKNNLNAIEKLFLKPVKDWAASFQGFLSEIFKEIDLAYNKILSVAYDIESSAEKNQQQSNIVLTNSKDIQTSISGLLVGLKLVLQHIESAYENVSSLEEFMTHFKEKNQNIQEDIQKLLAEVSTDLESMVSENTAYTQKMADQITKLKTVFKKVEDFLGTIVKISEQINILALNASIESAKLESVLGENFKTGFHVIADQIRKLSNDTKSTADEIGDFIIEISGIVDGISSLSEKSKDIISRQVEYGKTTFQKLNQVSQLVDYINKKISQASEKLSVQYSIVNDLKHYVTRLENSYIAVDSSTNKILSSVEVSKKIAERLMRLMNRLVDVCREFESVRNDISAKITKRVEIEVNQQRVAEAIETIENEVIPQLVLSWQKELNHKEVIDQSLQKFSNIFEALWTNNPDGTFIYSNPPEGIENAKVREWFTKAMAGHTYVSSAYISAITRNYCITISMPVYDGFGRLLGVIGADIKLSIVKCSQTGL</sequence>
<evidence type="ECO:0000313" key="4">
    <source>
        <dbReference type="EMBL" id="ADQ06196.1"/>
    </source>
</evidence>
<proteinExistence type="predicted"/>
<dbReference type="PANTHER" id="PTHR32089:SF112">
    <property type="entry name" value="LYSOZYME-LIKE PROTEIN-RELATED"/>
    <property type="match status" value="1"/>
</dbReference>